<feature type="domain" description="Transcription regulator AsnC/Lrp ligand binding" evidence="1">
    <location>
        <begin position="8"/>
        <end position="75"/>
    </location>
</feature>
<dbReference type="AlphaFoldDB" id="A0A075FVU7"/>
<evidence type="ECO:0000313" key="2">
    <source>
        <dbReference type="EMBL" id="AIE95433.1"/>
    </source>
</evidence>
<proteinExistence type="predicted"/>
<dbReference type="InterPro" id="IPR019887">
    <property type="entry name" value="Tscrpt_reg_AsnC/Lrp_C"/>
</dbReference>
<dbReference type="SUPFAM" id="SSF54909">
    <property type="entry name" value="Dimeric alpha+beta barrel"/>
    <property type="match status" value="1"/>
</dbReference>
<name>A0A075FVU7_9EURY</name>
<dbReference type="Gene3D" id="3.30.70.920">
    <property type="match status" value="1"/>
</dbReference>
<organism evidence="2">
    <name type="scientific">uncultured marine group II/III euryarchaeote AD1000_66_B03</name>
    <dbReference type="NCBI Taxonomy" id="1457797"/>
    <lineage>
        <taxon>Archaea</taxon>
        <taxon>Methanobacteriati</taxon>
        <taxon>Methanobacteriota</taxon>
        <taxon>environmental samples</taxon>
    </lineage>
</organism>
<dbReference type="EMBL" id="KF900452">
    <property type="protein sequence ID" value="AIE95433.1"/>
    <property type="molecule type" value="Genomic_DNA"/>
</dbReference>
<protein>
    <submittedName>
        <fullName evidence="2">Transcriptional regulator</fullName>
    </submittedName>
</protein>
<sequence length="79" mass="8433">MSMAVGFVLITTEVGCEIDVREAVAAVDGVVGQWIVFGPHDLFVKIEADDEAELTRCIVQGVRSIAGITETRTLIGAEI</sequence>
<dbReference type="InterPro" id="IPR011008">
    <property type="entry name" value="Dimeric_a/b-barrel"/>
</dbReference>
<evidence type="ECO:0000259" key="1">
    <source>
        <dbReference type="Pfam" id="PF01037"/>
    </source>
</evidence>
<reference evidence="2" key="1">
    <citation type="journal article" date="2014" name="Genome Biol. Evol.">
        <title>Pangenome evidence for extensive interdomain horizontal transfer affecting lineage core and shell genes in uncultured planktonic thaumarchaeota and euryarchaeota.</title>
        <authorList>
            <person name="Deschamps P."/>
            <person name="Zivanovic Y."/>
            <person name="Moreira D."/>
            <person name="Rodriguez-Valera F."/>
            <person name="Lopez-Garcia P."/>
        </authorList>
    </citation>
    <scope>NUCLEOTIDE SEQUENCE</scope>
</reference>
<dbReference type="Pfam" id="PF01037">
    <property type="entry name" value="AsnC_trans_reg"/>
    <property type="match status" value="1"/>
</dbReference>
<accession>A0A075FVU7</accession>